<dbReference type="InterPro" id="IPR013786">
    <property type="entry name" value="AcylCoA_DH/ox_N"/>
</dbReference>
<evidence type="ECO:0000259" key="7">
    <source>
        <dbReference type="Pfam" id="PF02770"/>
    </source>
</evidence>
<dbReference type="OrthoDB" id="7337146at2"/>
<name>A7HQB8_PARL1</name>
<dbReference type="Gene3D" id="2.40.110.10">
    <property type="entry name" value="Butyryl-CoA Dehydrogenase, subunit A, domain 2"/>
    <property type="match status" value="1"/>
</dbReference>
<comment type="cofactor">
    <cofactor evidence="1 5">
        <name>FAD</name>
        <dbReference type="ChEBI" id="CHEBI:57692"/>
    </cofactor>
</comment>
<keyword evidence="4 5" id="KW-0274">FAD</keyword>
<evidence type="ECO:0000256" key="5">
    <source>
        <dbReference type="RuleBase" id="RU362125"/>
    </source>
</evidence>
<dbReference type="InterPro" id="IPR009075">
    <property type="entry name" value="AcylCo_DH/oxidase_C"/>
</dbReference>
<dbReference type="InterPro" id="IPR006091">
    <property type="entry name" value="Acyl-CoA_Oxase/DH_mid-dom"/>
</dbReference>
<dbReference type="Pfam" id="PF02770">
    <property type="entry name" value="Acyl-CoA_dh_M"/>
    <property type="match status" value="1"/>
</dbReference>
<dbReference type="STRING" id="402881.Plav_0478"/>
<dbReference type="AlphaFoldDB" id="A7HQB8"/>
<keyword evidence="5" id="KW-0560">Oxidoreductase</keyword>
<dbReference type="PANTHER" id="PTHR43884">
    <property type="entry name" value="ACYL-COA DEHYDROGENASE"/>
    <property type="match status" value="1"/>
</dbReference>
<dbReference type="RefSeq" id="WP_011995392.1">
    <property type="nucleotide sequence ID" value="NC_009719.1"/>
</dbReference>
<evidence type="ECO:0000259" key="8">
    <source>
        <dbReference type="Pfam" id="PF02771"/>
    </source>
</evidence>
<dbReference type="EMBL" id="CP000774">
    <property type="protein sequence ID" value="ABS62101.1"/>
    <property type="molecule type" value="Genomic_DNA"/>
</dbReference>
<dbReference type="PANTHER" id="PTHR43884:SF12">
    <property type="entry name" value="ISOVALERYL-COA DEHYDROGENASE, MITOCHONDRIAL-RELATED"/>
    <property type="match status" value="1"/>
</dbReference>
<sequence length="387" mass="40969">MTGFLRSELTAEECAFLDSAAAFSRATVAPNAAAWERERRQPVEALREAAALGLLRLETPKDASGLGHRYMVKLALCEEMSRADMAFAFSLVNTQNVAARLAFSATARHREEHVPALMSGEIFGATALSEPGAGSDFSAIRTSATKTDGGWRLDGEKGWITNAGIADLFITYVQTDPAAGWRGIACFLVDARRPGFRRAEPYALMGGHAIGAGGFTLENYLAPEDDMLAGPGDAFKLAMKGVNGARVYVAAMCAGLLASSLETALAYGAARKTFGKSLLEHQGLNWSLGDVANDLEALRGLTLHAGRLIDSGEDAVMAAAHAKKFAGRVTLPRIADCIQSMGATGLREEHGLARHLACAKIAAYTDGSTEIMNDRIGAGLLKTYGPD</sequence>
<dbReference type="Gene3D" id="1.10.540.10">
    <property type="entry name" value="Acyl-CoA dehydrogenase/oxidase, N-terminal domain"/>
    <property type="match status" value="1"/>
</dbReference>
<evidence type="ECO:0000256" key="2">
    <source>
        <dbReference type="ARBA" id="ARBA00009347"/>
    </source>
</evidence>
<dbReference type="Pfam" id="PF02771">
    <property type="entry name" value="Acyl-CoA_dh_N"/>
    <property type="match status" value="1"/>
</dbReference>
<gene>
    <name evidence="9" type="ordered locus">Plav_0478</name>
</gene>
<evidence type="ECO:0000259" key="6">
    <source>
        <dbReference type="Pfam" id="PF00441"/>
    </source>
</evidence>
<dbReference type="InterPro" id="IPR037069">
    <property type="entry name" value="AcylCoA_DH/ox_N_sf"/>
</dbReference>
<dbReference type="InterPro" id="IPR046373">
    <property type="entry name" value="Acyl-CoA_Oxase/DH_mid-dom_sf"/>
</dbReference>
<dbReference type="Gene3D" id="1.20.140.10">
    <property type="entry name" value="Butyryl-CoA Dehydrogenase, subunit A, domain 3"/>
    <property type="match status" value="1"/>
</dbReference>
<accession>A7HQB8</accession>
<dbReference type="PROSITE" id="PS00072">
    <property type="entry name" value="ACYL_COA_DH_1"/>
    <property type="match status" value="1"/>
</dbReference>
<feature type="domain" description="Acyl-CoA dehydrogenase/oxidase N-terminal" evidence="8">
    <location>
        <begin position="10"/>
        <end position="121"/>
    </location>
</feature>
<feature type="domain" description="Acyl-CoA dehydrogenase/oxidase C-terminal" evidence="6">
    <location>
        <begin position="235"/>
        <end position="380"/>
    </location>
</feature>
<dbReference type="Proteomes" id="UP000006377">
    <property type="component" value="Chromosome"/>
</dbReference>
<evidence type="ECO:0000256" key="4">
    <source>
        <dbReference type="ARBA" id="ARBA00022827"/>
    </source>
</evidence>
<comment type="similarity">
    <text evidence="2 5">Belongs to the acyl-CoA dehydrogenase family.</text>
</comment>
<dbReference type="GO" id="GO:0003995">
    <property type="term" value="F:acyl-CoA dehydrogenase activity"/>
    <property type="evidence" value="ECO:0007669"/>
    <property type="project" value="InterPro"/>
</dbReference>
<proteinExistence type="inferred from homology"/>
<dbReference type="KEGG" id="pla:Plav_0478"/>
<evidence type="ECO:0000256" key="3">
    <source>
        <dbReference type="ARBA" id="ARBA00022630"/>
    </source>
</evidence>
<dbReference type="eggNOG" id="COG1960">
    <property type="taxonomic scope" value="Bacteria"/>
</dbReference>
<dbReference type="GO" id="GO:0050660">
    <property type="term" value="F:flavin adenine dinucleotide binding"/>
    <property type="evidence" value="ECO:0007669"/>
    <property type="project" value="InterPro"/>
</dbReference>
<reference evidence="9 10" key="1">
    <citation type="journal article" date="2011" name="Stand. Genomic Sci.">
        <title>Complete genome sequence of Parvibaculum lavamentivorans type strain (DS-1(T)).</title>
        <authorList>
            <person name="Schleheck D."/>
            <person name="Weiss M."/>
            <person name="Pitluck S."/>
            <person name="Bruce D."/>
            <person name="Land M.L."/>
            <person name="Han S."/>
            <person name="Saunders E."/>
            <person name="Tapia R."/>
            <person name="Detter C."/>
            <person name="Brettin T."/>
            <person name="Han J."/>
            <person name="Woyke T."/>
            <person name="Goodwin L."/>
            <person name="Pennacchio L."/>
            <person name="Nolan M."/>
            <person name="Cook A.M."/>
            <person name="Kjelleberg S."/>
            <person name="Thomas T."/>
        </authorList>
    </citation>
    <scope>NUCLEOTIDE SEQUENCE [LARGE SCALE GENOMIC DNA]</scope>
    <source>
        <strain evidence="10">DS-1 / DSM 13023 / NCIMB 13966</strain>
    </source>
</reference>
<protein>
    <submittedName>
        <fullName evidence="9">Acyl-CoA dehydrogenase domain protein</fullName>
    </submittedName>
</protein>
<evidence type="ECO:0000256" key="1">
    <source>
        <dbReference type="ARBA" id="ARBA00001974"/>
    </source>
</evidence>
<keyword evidence="3 5" id="KW-0285">Flavoprotein</keyword>
<dbReference type="SUPFAM" id="SSF56645">
    <property type="entry name" value="Acyl-CoA dehydrogenase NM domain-like"/>
    <property type="match status" value="1"/>
</dbReference>
<evidence type="ECO:0000313" key="9">
    <source>
        <dbReference type="EMBL" id="ABS62101.1"/>
    </source>
</evidence>
<keyword evidence="10" id="KW-1185">Reference proteome</keyword>
<evidence type="ECO:0000313" key="10">
    <source>
        <dbReference type="Proteomes" id="UP000006377"/>
    </source>
</evidence>
<dbReference type="Pfam" id="PF00441">
    <property type="entry name" value="Acyl-CoA_dh_1"/>
    <property type="match status" value="1"/>
</dbReference>
<dbReference type="SUPFAM" id="SSF47203">
    <property type="entry name" value="Acyl-CoA dehydrogenase C-terminal domain-like"/>
    <property type="match status" value="1"/>
</dbReference>
<dbReference type="InterPro" id="IPR036250">
    <property type="entry name" value="AcylCo_DH-like_C"/>
</dbReference>
<dbReference type="HOGENOM" id="CLU_018204_0_2_5"/>
<organism evidence="9 10">
    <name type="scientific">Parvibaculum lavamentivorans (strain DS-1 / DSM 13023 / NCIMB 13966)</name>
    <dbReference type="NCBI Taxonomy" id="402881"/>
    <lineage>
        <taxon>Bacteria</taxon>
        <taxon>Pseudomonadati</taxon>
        <taxon>Pseudomonadota</taxon>
        <taxon>Alphaproteobacteria</taxon>
        <taxon>Hyphomicrobiales</taxon>
        <taxon>Parvibaculaceae</taxon>
        <taxon>Parvibaculum</taxon>
    </lineage>
</organism>
<feature type="domain" description="Acyl-CoA oxidase/dehydrogenase middle" evidence="7">
    <location>
        <begin position="125"/>
        <end position="219"/>
    </location>
</feature>
<dbReference type="InterPro" id="IPR006089">
    <property type="entry name" value="Acyl-CoA_DH_CS"/>
</dbReference>
<dbReference type="InterPro" id="IPR009100">
    <property type="entry name" value="AcylCoA_DH/oxidase_NM_dom_sf"/>
</dbReference>